<dbReference type="EMBL" id="AP025730">
    <property type="protein sequence ID" value="BDI04976.1"/>
    <property type="molecule type" value="Genomic_DNA"/>
</dbReference>
<keyword evidence="3" id="KW-1185">Reference proteome</keyword>
<proteinExistence type="predicted"/>
<gene>
    <name evidence="2" type="ORF">CATMQ487_19460</name>
</gene>
<dbReference type="InterPro" id="IPR035093">
    <property type="entry name" value="RelE/ParE_toxin_dom_sf"/>
</dbReference>
<dbReference type="Proteomes" id="UP001057498">
    <property type="component" value="Chromosome"/>
</dbReference>
<accession>A0ABM7YKV7</accession>
<reference evidence="2" key="1">
    <citation type="submission" date="2022-04" db="EMBL/GenBank/DDBJ databases">
        <title>Whole genome sequence of Sphaerotilus sp. FB-5.</title>
        <authorList>
            <person name="Takeda M."/>
            <person name="Narihara S."/>
            <person name="Akimoto M."/>
            <person name="Akimoto R."/>
            <person name="Nishiyashiki S."/>
            <person name="Murakami T."/>
        </authorList>
    </citation>
    <scope>NUCLEOTIDE SEQUENCE</scope>
    <source>
        <strain evidence="2">FB-5</strain>
    </source>
</reference>
<evidence type="ECO:0000313" key="2">
    <source>
        <dbReference type="EMBL" id="BDI04976.1"/>
    </source>
</evidence>
<dbReference type="RefSeq" id="WP_251973056.1">
    <property type="nucleotide sequence ID" value="NZ_AP025730.1"/>
</dbReference>
<dbReference type="InterPro" id="IPR007712">
    <property type="entry name" value="RelE/ParE_toxin"/>
</dbReference>
<dbReference type="Gene3D" id="3.30.2310.20">
    <property type="entry name" value="RelE-like"/>
    <property type="match status" value="1"/>
</dbReference>
<organism evidence="2 3">
    <name type="scientific">Sphaerotilus microaerophilus</name>
    <dbReference type="NCBI Taxonomy" id="2914710"/>
    <lineage>
        <taxon>Bacteria</taxon>
        <taxon>Pseudomonadati</taxon>
        <taxon>Pseudomonadota</taxon>
        <taxon>Betaproteobacteria</taxon>
        <taxon>Burkholderiales</taxon>
        <taxon>Sphaerotilaceae</taxon>
        <taxon>Sphaerotilus</taxon>
    </lineage>
</organism>
<keyword evidence="1" id="KW-1277">Toxin-antitoxin system</keyword>
<protein>
    <submittedName>
        <fullName evidence="2">Plasmid stabilization protein</fullName>
    </submittedName>
</protein>
<evidence type="ECO:0000313" key="3">
    <source>
        <dbReference type="Proteomes" id="UP001057498"/>
    </source>
</evidence>
<name>A0ABM7YKV7_9BURK</name>
<evidence type="ECO:0000256" key="1">
    <source>
        <dbReference type="ARBA" id="ARBA00022649"/>
    </source>
</evidence>
<dbReference type="Pfam" id="PF05016">
    <property type="entry name" value="ParE_toxin"/>
    <property type="match status" value="1"/>
</dbReference>
<sequence>MNWTVRLSQEAQEDLERLIDFILERELAREGGGDPALAERAQAAIEDGLRLLERFPLTCRKADDPRRRIPVERQPFVRELVIPFGATGYVALFEIVDTRTIVIAALRHQREDDFH</sequence>